<evidence type="ECO:0000313" key="3">
    <source>
        <dbReference type="Proteomes" id="UP001363035"/>
    </source>
</evidence>
<dbReference type="GO" id="GO:0016787">
    <property type="term" value="F:hydrolase activity"/>
    <property type="evidence" value="ECO:0007669"/>
    <property type="project" value="UniProtKB-KW"/>
</dbReference>
<accession>A0ABU8I7H3</accession>
<feature type="signal peptide" evidence="1">
    <location>
        <begin position="1"/>
        <end position="20"/>
    </location>
</feature>
<dbReference type="SUPFAM" id="SSF53474">
    <property type="entry name" value="alpha/beta-Hydrolases"/>
    <property type="match status" value="1"/>
</dbReference>
<protein>
    <submittedName>
        <fullName evidence="2">Alpha/beta hydrolase-fold protein</fullName>
    </submittedName>
</protein>
<organism evidence="2 3">
    <name type="scientific">Sphingobacterium tenebrionis</name>
    <dbReference type="NCBI Taxonomy" id="3111775"/>
    <lineage>
        <taxon>Bacteria</taxon>
        <taxon>Pseudomonadati</taxon>
        <taxon>Bacteroidota</taxon>
        <taxon>Sphingobacteriia</taxon>
        <taxon>Sphingobacteriales</taxon>
        <taxon>Sphingobacteriaceae</taxon>
        <taxon>Sphingobacterium</taxon>
    </lineage>
</organism>
<dbReference type="InterPro" id="IPR000801">
    <property type="entry name" value="Esterase-like"/>
</dbReference>
<comment type="caution">
    <text evidence="2">The sequence shown here is derived from an EMBL/GenBank/DDBJ whole genome shotgun (WGS) entry which is preliminary data.</text>
</comment>
<dbReference type="InterPro" id="IPR050583">
    <property type="entry name" value="Mycobacterial_A85_antigen"/>
</dbReference>
<dbReference type="PANTHER" id="PTHR48098">
    <property type="entry name" value="ENTEROCHELIN ESTERASE-RELATED"/>
    <property type="match status" value="1"/>
</dbReference>
<dbReference type="PROSITE" id="PS51257">
    <property type="entry name" value="PROKAR_LIPOPROTEIN"/>
    <property type="match status" value="1"/>
</dbReference>
<dbReference type="Proteomes" id="UP001363035">
    <property type="component" value="Unassembled WGS sequence"/>
</dbReference>
<keyword evidence="3" id="KW-1185">Reference proteome</keyword>
<dbReference type="Pfam" id="PF00756">
    <property type="entry name" value="Esterase"/>
    <property type="match status" value="1"/>
</dbReference>
<evidence type="ECO:0000256" key="1">
    <source>
        <dbReference type="SAM" id="SignalP"/>
    </source>
</evidence>
<keyword evidence="1" id="KW-0732">Signal</keyword>
<sequence>MIKSLNYLLLFLLLWTSSCKSNKQNADPIPSHDSLRIESKILNESRRINIWKPENYDEITDSLPVMYMADGGLMEDFPHITHTFDTLIKTKQIPAFILVGIENTQRRRDLTGITNVEEDKKVAPVIGGSEKFRAFIKDELIPEINKHYRTNPIKGILGESLSGYFVMESFFLEPELFDYYIAFDPSIWWNDHYLVRTAGEHLQKIPANKKVLWFAGSDAEDINQYTKQLADSLKNNSPATLNWKYSDEPQQQHQTIFRATKEKALIWSLNQ</sequence>
<feature type="chain" id="PRO_5045452389" evidence="1">
    <location>
        <begin position="21"/>
        <end position="271"/>
    </location>
</feature>
<dbReference type="RefSeq" id="WP_167554225.1">
    <property type="nucleotide sequence ID" value="NZ_JAYLLN010000020.1"/>
</dbReference>
<gene>
    <name evidence="2" type="ORF">VJ786_09510</name>
</gene>
<dbReference type="EMBL" id="JAYLLN010000020">
    <property type="protein sequence ID" value="MEI5985140.1"/>
    <property type="molecule type" value="Genomic_DNA"/>
</dbReference>
<dbReference type="Gene3D" id="3.40.50.1820">
    <property type="entry name" value="alpha/beta hydrolase"/>
    <property type="match status" value="1"/>
</dbReference>
<dbReference type="InterPro" id="IPR029058">
    <property type="entry name" value="AB_hydrolase_fold"/>
</dbReference>
<reference evidence="2 3" key="1">
    <citation type="submission" date="2024-01" db="EMBL/GenBank/DDBJ databases">
        <title>Sphingobacterium tenebrionis sp. nov., a novel endophyte isolated from tenebrio molitor intestines.</title>
        <authorList>
            <person name="Zhang C."/>
        </authorList>
    </citation>
    <scope>NUCLEOTIDE SEQUENCE [LARGE SCALE GENOMIC DNA]</scope>
    <source>
        <strain evidence="2 3">PU5-4</strain>
    </source>
</reference>
<evidence type="ECO:0000313" key="2">
    <source>
        <dbReference type="EMBL" id="MEI5985140.1"/>
    </source>
</evidence>
<name>A0ABU8I7H3_9SPHI</name>
<keyword evidence="2" id="KW-0378">Hydrolase</keyword>
<proteinExistence type="predicted"/>
<dbReference type="PANTHER" id="PTHR48098:SF6">
    <property type="entry name" value="FERRI-BACILLIBACTIN ESTERASE BESA"/>
    <property type="match status" value="1"/>
</dbReference>